<comment type="caution">
    <text evidence="9">The sequence shown here is derived from an EMBL/GenBank/DDBJ whole genome shotgun (WGS) entry which is preliminary data.</text>
</comment>
<dbReference type="GO" id="GO:0005886">
    <property type="term" value="C:plasma membrane"/>
    <property type="evidence" value="ECO:0007669"/>
    <property type="project" value="UniProtKB-SubCell"/>
</dbReference>
<protein>
    <recommendedName>
        <fullName evidence="8">Major facilitator superfamily (MFS) profile domain-containing protein</fullName>
    </recommendedName>
</protein>
<evidence type="ECO:0000313" key="9">
    <source>
        <dbReference type="EMBL" id="GGJ08009.1"/>
    </source>
</evidence>
<keyword evidence="3 7" id="KW-0812">Transmembrane</keyword>
<keyword evidence="5 7" id="KW-0472">Membrane</keyword>
<evidence type="ECO:0000256" key="2">
    <source>
        <dbReference type="ARBA" id="ARBA00022448"/>
    </source>
</evidence>
<gene>
    <name evidence="9" type="ORF">GCM10012282_00850</name>
</gene>
<feature type="domain" description="Major facilitator superfamily (MFS) profile" evidence="8">
    <location>
        <begin position="1"/>
        <end position="132"/>
    </location>
</feature>
<dbReference type="AlphaFoldDB" id="A0A917KEX3"/>
<reference evidence="9" key="2">
    <citation type="submission" date="2020-09" db="EMBL/GenBank/DDBJ databases">
        <authorList>
            <person name="Sun Q."/>
            <person name="Zhou Y."/>
        </authorList>
    </citation>
    <scope>NUCLEOTIDE SEQUENCE</scope>
    <source>
        <strain evidence="9">CGMCC 4.7272</strain>
    </source>
</reference>
<evidence type="ECO:0000256" key="6">
    <source>
        <dbReference type="ARBA" id="ARBA00023251"/>
    </source>
</evidence>
<dbReference type="Gene3D" id="1.20.1250.20">
    <property type="entry name" value="MFS general substrate transporter like domains"/>
    <property type="match status" value="1"/>
</dbReference>
<sequence length="132" mass="12853">MLVAGVMVFAAGLLLLATADGTGSYGPLLLGMIVCGAGFGTFFTTAAMTATGDVPDADQGLAGGLINTATQIGTALGIAVLLSPANRTAADQGAPTPADVSDGFGLAAQVAAVSLAVVSVFALATLRRPRDT</sequence>
<keyword evidence="6" id="KW-0046">Antibiotic resistance</keyword>
<evidence type="ECO:0000256" key="3">
    <source>
        <dbReference type="ARBA" id="ARBA00022692"/>
    </source>
</evidence>
<evidence type="ECO:0000259" key="8">
    <source>
        <dbReference type="PROSITE" id="PS50850"/>
    </source>
</evidence>
<evidence type="ECO:0000256" key="1">
    <source>
        <dbReference type="ARBA" id="ARBA00004651"/>
    </source>
</evidence>
<evidence type="ECO:0000256" key="4">
    <source>
        <dbReference type="ARBA" id="ARBA00022989"/>
    </source>
</evidence>
<dbReference type="SUPFAM" id="SSF103473">
    <property type="entry name" value="MFS general substrate transporter"/>
    <property type="match status" value="1"/>
</dbReference>
<dbReference type="GO" id="GO:0046677">
    <property type="term" value="P:response to antibiotic"/>
    <property type="evidence" value="ECO:0007669"/>
    <property type="project" value="UniProtKB-KW"/>
</dbReference>
<dbReference type="PROSITE" id="PS50850">
    <property type="entry name" value="MFS"/>
    <property type="match status" value="1"/>
</dbReference>
<proteinExistence type="predicted"/>
<accession>A0A917KEX3</accession>
<comment type="subcellular location">
    <subcellularLocation>
        <location evidence="1">Cell membrane</location>
        <topology evidence="1">Multi-pass membrane protein</topology>
    </subcellularLocation>
</comment>
<dbReference type="GO" id="GO:0022857">
    <property type="term" value="F:transmembrane transporter activity"/>
    <property type="evidence" value="ECO:0007669"/>
    <property type="project" value="InterPro"/>
</dbReference>
<dbReference type="EMBL" id="BMMU01000001">
    <property type="protein sequence ID" value="GGJ08009.1"/>
    <property type="molecule type" value="Genomic_DNA"/>
</dbReference>
<dbReference type="PANTHER" id="PTHR42718:SF9">
    <property type="entry name" value="MAJOR FACILITATOR SUPERFAMILY MULTIDRUG TRANSPORTER MFSC"/>
    <property type="match status" value="1"/>
</dbReference>
<reference evidence="9" key="1">
    <citation type="journal article" date="2014" name="Int. J. Syst. Evol. Microbiol.">
        <title>Complete genome sequence of Corynebacterium casei LMG S-19264T (=DSM 44701T), isolated from a smear-ripened cheese.</title>
        <authorList>
            <consortium name="US DOE Joint Genome Institute (JGI-PGF)"/>
            <person name="Walter F."/>
            <person name="Albersmeier A."/>
            <person name="Kalinowski J."/>
            <person name="Ruckert C."/>
        </authorList>
    </citation>
    <scope>NUCLEOTIDE SEQUENCE</scope>
    <source>
        <strain evidence="9">CGMCC 4.7272</strain>
    </source>
</reference>
<dbReference type="PANTHER" id="PTHR42718">
    <property type="entry name" value="MAJOR FACILITATOR SUPERFAMILY MULTIDRUG TRANSPORTER MFSC"/>
    <property type="match status" value="1"/>
</dbReference>
<keyword evidence="4 7" id="KW-1133">Transmembrane helix</keyword>
<evidence type="ECO:0000256" key="7">
    <source>
        <dbReference type="SAM" id="Phobius"/>
    </source>
</evidence>
<evidence type="ECO:0000313" key="10">
    <source>
        <dbReference type="Proteomes" id="UP000625682"/>
    </source>
</evidence>
<dbReference type="Proteomes" id="UP000625682">
    <property type="component" value="Unassembled WGS sequence"/>
</dbReference>
<keyword evidence="2" id="KW-0813">Transport</keyword>
<evidence type="ECO:0000256" key="5">
    <source>
        <dbReference type="ARBA" id="ARBA00023136"/>
    </source>
</evidence>
<feature type="transmembrane region" description="Helical" evidence="7">
    <location>
        <begin position="103"/>
        <end position="126"/>
    </location>
</feature>
<feature type="transmembrane region" description="Helical" evidence="7">
    <location>
        <begin position="29"/>
        <end position="49"/>
    </location>
</feature>
<keyword evidence="10" id="KW-1185">Reference proteome</keyword>
<name>A0A917KEX3_9ACTN</name>
<feature type="transmembrane region" description="Helical" evidence="7">
    <location>
        <begin position="61"/>
        <end position="83"/>
    </location>
</feature>
<dbReference type="InterPro" id="IPR036259">
    <property type="entry name" value="MFS_trans_sf"/>
</dbReference>
<organism evidence="9 10">
    <name type="scientific">Streptomyces lacrimifluminis</name>
    <dbReference type="NCBI Taxonomy" id="1500077"/>
    <lineage>
        <taxon>Bacteria</taxon>
        <taxon>Bacillati</taxon>
        <taxon>Actinomycetota</taxon>
        <taxon>Actinomycetes</taxon>
        <taxon>Kitasatosporales</taxon>
        <taxon>Streptomycetaceae</taxon>
        <taxon>Streptomyces</taxon>
    </lineage>
</organism>
<dbReference type="InterPro" id="IPR020846">
    <property type="entry name" value="MFS_dom"/>
</dbReference>